<evidence type="ECO:0000256" key="3">
    <source>
        <dbReference type="ARBA" id="ARBA00022781"/>
    </source>
</evidence>
<dbReference type="Proteomes" id="UP000229976">
    <property type="component" value="Unassembled WGS sequence"/>
</dbReference>
<evidence type="ECO:0000256" key="5">
    <source>
        <dbReference type="ARBA" id="ARBA00023136"/>
    </source>
</evidence>
<dbReference type="InterPro" id="IPR000711">
    <property type="entry name" value="ATPase_OSCP/dsu"/>
</dbReference>
<protein>
    <submittedName>
        <fullName evidence="7">Uncharacterized protein</fullName>
    </submittedName>
</protein>
<dbReference type="SUPFAM" id="SSF160527">
    <property type="entry name" value="V-type ATPase subunit E-like"/>
    <property type="match status" value="1"/>
</dbReference>
<dbReference type="EMBL" id="PCRO01000026">
    <property type="protein sequence ID" value="PIP22812.1"/>
    <property type="molecule type" value="Genomic_DNA"/>
</dbReference>
<dbReference type="AlphaFoldDB" id="A0A2G9YUF2"/>
<evidence type="ECO:0000313" key="7">
    <source>
        <dbReference type="EMBL" id="PIP22812.1"/>
    </source>
</evidence>
<evidence type="ECO:0000256" key="4">
    <source>
        <dbReference type="ARBA" id="ARBA00023065"/>
    </source>
</evidence>
<evidence type="ECO:0000256" key="2">
    <source>
        <dbReference type="ARBA" id="ARBA00022448"/>
    </source>
</evidence>
<evidence type="ECO:0000256" key="6">
    <source>
        <dbReference type="ARBA" id="ARBA00023310"/>
    </source>
</evidence>
<keyword evidence="6" id="KW-0066">ATP synthesis</keyword>
<organism evidence="7 8">
    <name type="scientific">Candidatus Nealsonbacteria bacterium CG23_combo_of_CG06-09_8_20_14_all_39_17</name>
    <dbReference type="NCBI Taxonomy" id="1974722"/>
    <lineage>
        <taxon>Bacteria</taxon>
        <taxon>Candidatus Nealsoniibacteriota</taxon>
    </lineage>
</organism>
<comment type="caution">
    <text evidence="7">The sequence shown here is derived from an EMBL/GenBank/DDBJ whole genome shotgun (WGS) entry which is preliminary data.</text>
</comment>
<dbReference type="GO" id="GO:0016020">
    <property type="term" value="C:membrane"/>
    <property type="evidence" value="ECO:0007669"/>
    <property type="project" value="UniProtKB-SubCell"/>
</dbReference>
<evidence type="ECO:0000256" key="1">
    <source>
        <dbReference type="ARBA" id="ARBA00004370"/>
    </source>
</evidence>
<reference evidence="7 8" key="1">
    <citation type="submission" date="2017-09" db="EMBL/GenBank/DDBJ databases">
        <title>Depth-based differentiation of microbial function through sediment-hosted aquifers and enrichment of novel symbionts in the deep terrestrial subsurface.</title>
        <authorList>
            <person name="Probst A.J."/>
            <person name="Ladd B."/>
            <person name="Jarett J.K."/>
            <person name="Geller-Mcgrath D.E."/>
            <person name="Sieber C.M."/>
            <person name="Emerson J.B."/>
            <person name="Anantharaman K."/>
            <person name="Thomas B.C."/>
            <person name="Malmstrom R."/>
            <person name="Stieglmeier M."/>
            <person name="Klingl A."/>
            <person name="Woyke T."/>
            <person name="Ryan C.M."/>
            <person name="Banfield J.F."/>
        </authorList>
    </citation>
    <scope>NUCLEOTIDE SEQUENCE [LARGE SCALE GENOMIC DNA]</scope>
    <source>
        <strain evidence="7">CG23_combo_of_CG06-09_8_20_14_all_39_17</strain>
    </source>
</reference>
<evidence type="ECO:0000313" key="8">
    <source>
        <dbReference type="Proteomes" id="UP000229976"/>
    </source>
</evidence>
<comment type="subcellular location">
    <subcellularLocation>
        <location evidence="1">Membrane</location>
    </subcellularLocation>
</comment>
<keyword evidence="5" id="KW-0472">Membrane</keyword>
<dbReference type="PRINTS" id="PR00125">
    <property type="entry name" value="ATPASEDELTA"/>
</dbReference>
<keyword evidence="2" id="KW-0813">Transport</keyword>
<dbReference type="Pfam" id="PF00213">
    <property type="entry name" value="OSCP"/>
    <property type="match status" value="1"/>
</dbReference>
<proteinExistence type="predicted"/>
<gene>
    <name evidence="7" type="ORF">COX37_02015</name>
</gene>
<accession>A0A2G9YUF2</accession>
<dbReference type="GO" id="GO:0046933">
    <property type="term" value="F:proton-transporting ATP synthase activity, rotational mechanism"/>
    <property type="evidence" value="ECO:0007669"/>
    <property type="project" value="InterPro"/>
</dbReference>
<sequence>MAYLTKKLAEILWEGMAGKEDIAEKFLAVLKEKKKKHLLKEIVKELEKIKESKQNQLILSRPTNPKMIEAIKAGTKKYFNNGGDWKVRIDEEIIGGFIIKNRTLLIDASVKKTLNKIFNKI</sequence>
<name>A0A2G9YUF2_9BACT</name>
<keyword evidence="3" id="KW-0375">Hydrogen ion transport</keyword>
<keyword evidence="4" id="KW-0406">Ion transport</keyword>